<accession>A0A6J2X931</accession>
<dbReference type="AlphaFoldDB" id="A0A6J2X931"/>
<evidence type="ECO:0000256" key="3">
    <source>
        <dbReference type="ARBA" id="ARBA00022475"/>
    </source>
</evidence>
<dbReference type="PANTHER" id="PTHR11923:SF67">
    <property type="entry name" value="RE68569P"/>
    <property type="match status" value="1"/>
</dbReference>
<keyword evidence="3" id="KW-1003">Cell membrane</keyword>
<evidence type="ECO:0000256" key="1">
    <source>
        <dbReference type="ARBA" id="ARBA00004236"/>
    </source>
</evidence>
<evidence type="ECO:0000313" key="9">
    <source>
        <dbReference type="Proteomes" id="UP000504635"/>
    </source>
</evidence>
<evidence type="ECO:0000256" key="4">
    <source>
        <dbReference type="ARBA" id="ARBA00022692"/>
    </source>
</evidence>
<keyword evidence="4 8" id="KW-0812">Transmembrane</keyword>
<reference evidence="10" key="1">
    <citation type="submission" date="2025-08" db="UniProtKB">
        <authorList>
            <consortium name="RefSeq"/>
        </authorList>
    </citation>
    <scope>IDENTIFICATION</scope>
    <source>
        <tissue evidence="10">Gonads</tissue>
    </source>
</reference>
<dbReference type="KEGG" id="soy:115875981"/>
<dbReference type="InterPro" id="IPR002159">
    <property type="entry name" value="CD36_fam"/>
</dbReference>
<keyword evidence="7" id="KW-0325">Glycoprotein</keyword>
<feature type="transmembrane region" description="Helical" evidence="8">
    <location>
        <begin position="490"/>
        <end position="507"/>
    </location>
</feature>
<dbReference type="FunCoup" id="A0A6J2X931">
    <property type="interactions" value="11"/>
</dbReference>
<gene>
    <name evidence="10" type="primary">LOC115875981</name>
</gene>
<dbReference type="OrthoDB" id="18585at2759"/>
<dbReference type="GO" id="GO:0005886">
    <property type="term" value="C:plasma membrane"/>
    <property type="evidence" value="ECO:0007669"/>
    <property type="project" value="UniProtKB-SubCell"/>
</dbReference>
<feature type="transmembrane region" description="Helical" evidence="8">
    <location>
        <begin position="48"/>
        <end position="68"/>
    </location>
</feature>
<dbReference type="SMR" id="A0A6J2X931"/>
<dbReference type="RefSeq" id="XP_030747480.1">
    <property type="nucleotide sequence ID" value="XM_030891620.1"/>
</dbReference>
<dbReference type="GeneID" id="115875981"/>
<comment type="similarity">
    <text evidence="2">Belongs to the CD36 family.</text>
</comment>
<name>A0A6J2X931_SITOR</name>
<sequence length="573" mass="65302">MKIIKNVDGLVEVKSRSMWFLKKCVTITSGLVDTSIKLIEAVHGFRSALTYAFLGIGALISGLFILIVNPYNLLYEWKLVFGPGGEIYSLWEKPPVELFLKVYLWNVTNRDEYMSGKDAKLKFQEVGPYVYRELMTHENVTFNENGTLTTNPFHPLVWAPELSEGRQEDDLLILPNIALLSIADVVSKKGLFTRLGLNVIIRQTNSQPLVQMTAKEFMFGYKSALMNLGNTFMPSWIYFDKLGLIDRMYEFRGDYETVFTGTKHGLSNIGLIDTYNGATKIPQWDSPCGDISGSSDGTKFPGSIKPNDTLLFFRKSMCRAKELVRINETRVNGLKAYVYHFANDTDDNGREYAKNRCFCKEENINRCLPKGLLDVRGCYYGFPIALSYPHFLDGDKALFAKVESGLNPNPDHHRSYFIIQPDSGLPINLAVRYQINMALGDIQNIANTEKFANMVLPLLWTEIGMYKLPPKLNLRFKFYLEIIPTAQTCIMYASFVLGAVFLIYSVHKFTKSKTVQRNNEMPWIEDELVMNIDRKLSSYIPEKRSSLTSKELEVYFNSLVTPLNQIINAEGHE</sequence>
<evidence type="ECO:0000256" key="6">
    <source>
        <dbReference type="ARBA" id="ARBA00023136"/>
    </source>
</evidence>
<evidence type="ECO:0000256" key="7">
    <source>
        <dbReference type="ARBA" id="ARBA00023180"/>
    </source>
</evidence>
<dbReference type="PANTHER" id="PTHR11923">
    <property type="entry name" value="SCAVENGER RECEPTOR CLASS B TYPE-1 SR-B1"/>
    <property type="match status" value="1"/>
</dbReference>
<dbReference type="PRINTS" id="PR01609">
    <property type="entry name" value="CD36FAMILY"/>
</dbReference>
<dbReference type="GO" id="GO:0005737">
    <property type="term" value="C:cytoplasm"/>
    <property type="evidence" value="ECO:0007669"/>
    <property type="project" value="TreeGrafter"/>
</dbReference>
<evidence type="ECO:0000313" key="10">
    <source>
        <dbReference type="RefSeq" id="XP_030747480.1"/>
    </source>
</evidence>
<keyword evidence="9" id="KW-1185">Reference proteome</keyword>
<comment type="subcellular location">
    <subcellularLocation>
        <location evidence="1">Cell membrane</location>
    </subcellularLocation>
</comment>
<keyword evidence="6 8" id="KW-0472">Membrane</keyword>
<dbReference type="InParanoid" id="A0A6J2X931"/>
<proteinExistence type="inferred from homology"/>
<keyword evidence="5 8" id="KW-1133">Transmembrane helix</keyword>
<protein>
    <submittedName>
        <fullName evidence="10">Scavenger receptor class B member 1-like isoform X1</fullName>
    </submittedName>
</protein>
<organism evidence="9 10">
    <name type="scientific">Sitophilus oryzae</name>
    <name type="common">Rice weevil</name>
    <name type="synonym">Curculio oryzae</name>
    <dbReference type="NCBI Taxonomy" id="7048"/>
    <lineage>
        <taxon>Eukaryota</taxon>
        <taxon>Metazoa</taxon>
        <taxon>Ecdysozoa</taxon>
        <taxon>Arthropoda</taxon>
        <taxon>Hexapoda</taxon>
        <taxon>Insecta</taxon>
        <taxon>Pterygota</taxon>
        <taxon>Neoptera</taxon>
        <taxon>Endopterygota</taxon>
        <taxon>Coleoptera</taxon>
        <taxon>Polyphaga</taxon>
        <taxon>Cucujiformia</taxon>
        <taxon>Curculionidae</taxon>
        <taxon>Dryophthorinae</taxon>
        <taxon>Sitophilus</taxon>
    </lineage>
</organism>
<dbReference type="Pfam" id="PF01130">
    <property type="entry name" value="CD36"/>
    <property type="match status" value="1"/>
</dbReference>
<evidence type="ECO:0000256" key="8">
    <source>
        <dbReference type="SAM" id="Phobius"/>
    </source>
</evidence>
<evidence type="ECO:0000256" key="5">
    <source>
        <dbReference type="ARBA" id="ARBA00022989"/>
    </source>
</evidence>
<dbReference type="Proteomes" id="UP000504635">
    <property type="component" value="Unplaced"/>
</dbReference>
<dbReference type="GO" id="GO:0005044">
    <property type="term" value="F:scavenger receptor activity"/>
    <property type="evidence" value="ECO:0007669"/>
    <property type="project" value="TreeGrafter"/>
</dbReference>
<evidence type="ECO:0000256" key="2">
    <source>
        <dbReference type="ARBA" id="ARBA00010532"/>
    </source>
</evidence>